<organism evidence="2 3">
    <name type="scientific">Paracoccus tibetensis</name>
    <dbReference type="NCBI Taxonomy" id="336292"/>
    <lineage>
        <taxon>Bacteria</taxon>
        <taxon>Pseudomonadati</taxon>
        <taxon>Pseudomonadota</taxon>
        <taxon>Alphaproteobacteria</taxon>
        <taxon>Rhodobacterales</taxon>
        <taxon>Paracoccaceae</taxon>
        <taxon>Paracoccus</taxon>
    </lineage>
</organism>
<reference evidence="2 3" key="1">
    <citation type="submission" date="2016-10" db="EMBL/GenBank/DDBJ databases">
        <authorList>
            <person name="de Groot N.N."/>
        </authorList>
    </citation>
    <scope>NUCLEOTIDE SEQUENCE [LARGE SCALE GENOMIC DNA]</scope>
    <source>
        <strain evidence="2 3">CGMCC 1.8925</strain>
    </source>
</reference>
<evidence type="ECO:0008006" key="4">
    <source>
        <dbReference type="Google" id="ProtNLM"/>
    </source>
</evidence>
<protein>
    <recommendedName>
        <fullName evidence="4">Viral aspartic protease</fullName>
    </recommendedName>
</protein>
<evidence type="ECO:0000313" key="2">
    <source>
        <dbReference type="EMBL" id="SCY16049.1"/>
    </source>
</evidence>
<dbReference type="EMBL" id="FMVT01000002">
    <property type="protein sequence ID" value="SCY16049.1"/>
    <property type="molecule type" value="Genomic_DNA"/>
</dbReference>
<evidence type="ECO:0000313" key="3">
    <source>
        <dbReference type="Proteomes" id="UP000199502"/>
    </source>
</evidence>
<dbReference type="PROSITE" id="PS51257">
    <property type="entry name" value="PROKAR_LIPOPROTEIN"/>
    <property type="match status" value="1"/>
</dbReference>
<feature type="chain" id="PRO_5011660234" description="Viral aspartic protease" evidence="1">
    <location>
        <begin position="18"/>
        <end position="280"/>
    </location>
</feature>
<dbReference type="AlphaFoldDB" id="A0A1G5DMS0"/>
<proteinExistence type="predicted"/>
<sequence length="280" mass="29787">MHIIMRFFTLILSAVLAACGGHSPTTEVSPGGRPVASGPFDTYKTQHNSFNRVRMDRSRAEDAATLAAFEDADPTDPAGYRNLIRLAERDYGGKVTIEVIAQVDTASGAPTRLLRLTADQAPFDNSRNGSPGATRGRYFFKGQSFAWVTIDDGPLLSGRHSQGLENLVLDFDKGTADIDIRTEVSDRSQVEIGLRAIGLPFDVVSGAFGGGATIHVRNPDVTETYRIPGHLRGNVGGSPTYSDGQHGMAASGLYTARGADGGHSVKVDGAFVGRDPNARP</sequence>
<feature type="signal peptide" evidence="1">
    <location>
        <begin position="1"/>
        <end position="17"/>
    </location>
</feature>
<name>A0A1G5DMS0_9RHOB</name>
<accession>A0A1G5DMS0</accession>
<gene>
    <name evidence="2" type="ORF">SAMN05660710_00874</name>
</gene>
<keyword evidence="3" id="KW-1185">Reference proteome</keyword>
<keyword evidence="1" id="KW-0732">Signal</keyword>
<dbReference type="STRING" id="336292.SAMN05660710_00874"/>
<dbReference type="Proteomes" id="UP000199502">
    <property type="component" value="Unassembled WGS sequence"/>
</dbReference>
<evidence type="ECO:0000256" key="1">
    <source>
        <dbReference type="SAM" id="SignalP"/>
    </source>
</evidence>